<dbReference type="InterPro" id="IPR004089">
    <property type="entry name" value="MCPsignal_dom"/>
</dbReference>
<feature type="domain" description="HAMP" evidence="6">
    <location>
        <begin position="334"/>
        <end position="391"/>
    </location>
</feature>
<evidence type="ECO:0000256" key="4">
    <source>
        <dbReference type="SAM" id="MobiDB-lite"/>
    </source>
</evidence>
<evidence type="ECO:0000256" key="3">
    <source>
        <dbReference type="PROSITE-ProRule" id="PRU00284"/>
    </source>
</evidence>
<feature type="compositionally biased region" description="Polar residues" evidence="4">
    <location>
        <begin position="14"/>
        <end position="31"/>
    </location>
</feature>
<dbReference type="GO" id="GO:0016020">
    <property type="term" value="C:membrane"/>
    <property type="evidence" value="ECO:0007669"/>
    <property type="project" value="InterPro"/>
</dbReference>
<dbReference type="GO" id="GO:0007165">
    <property type="term" value="P:signal transduction"/>
    <property type="evidence" value="ECO:0007669"/>
    <property type="project" value="UniProtKB-KW"/>
</dbReference>
<dbReference type="CDD" id="cd11386">
    <property type="entry name" value="MCP_signal"/>
    <property type="match status" value="1"/>
</dbReference>
<evidence type="ECO:0000256" key="1">
    <source>
        <dbReference type="ARBA" id="ARBA00023224"/>
    </source>
</evidence>
<protein>
    <submittedName>
        <fullName evidence="7">Methyl-accepting chemotaxis protein</fullName>
    </submittedName>
</protein>
<dbReference type="InterPro" id="IPR004090">
    <property type="entry name" value="Chemotax_Me-accpt_rcpt"/>
</dbReference>
<accession>A0A4U5JHN8</accession>
<evidence type="ECO:0000259" key="5">
    <source>
        <dbReference type="PROSITE" id="PS50111"/>
    </source>
</evidence>
<organism evidence="7 8">
    <name type="scientific">Natronomonas salsuginis</name>
    <dbReference type="NCBI Taxonomy" id="2217661"/>
    <lineage>
        <taxon>Archaea</taxon>
        <taxon>Methanobacteriati</taxon>
        <taxon>Methanobacteriota</taxon>
        <taxon>Stenosarchaea group</taxon>
        <taxon>Halobacteria</taxon>
        <taxon>Halobacteriales</taxon>
        <taxon>Natronomonadaceae</taxon>
        <taxon>Natronomonas</taxon>
    </lineage>
</organism>
<proteinExistence type="inferred from homology"/>
<feature type="domain" description="Methyl-accepting transducer" evidence="5">
    <location>
        <begin position="396"/>
        <end position="632"/>
    </location>
</feature>
<keyword evidence="1 3" id="KW-0807">Transducer</keyword>
<sequence length="675" mass="72942">MFDSLIPHLASVVGSRSSPQETGEAPTTVSPGTDRLDERVERARNAVGIDAAAADDGGDPFDVSAVDLERYYPDSTAGQALAQQARNRSKVNERPIDLDRARRVTSAASQLAEAHVPPSSYVASFVPLFEEAVERAFDEIRAGESADDVETSLRTTMRAAMVDAQLGVDEFITEGAADAPTDERASSVLTTRALIEALPYSAFLIDDENTVLEYNSNINEQLGLESGHREYIGLDCRDTIAAATYTDDSRHKTLADKIVETPHDPEANWDIERLDDDFEFDDGPVYGDSSVSVNTRGEAVHIEFLAIPMFDDSGQLLAVLELIEDRSADVRHEQAITDLVTAITDTLERIGEGDLSARAEYEDEYGVVSEELLSVTDEVNEMAESFEALVGRVEEKTDALSVSIDRAADSAHAIDERVDAQHEALEEVSAEMESFSATMEEVATSSSEVATAAEDALESVESGVESGKNAREATDDVREISARLVNSVTELDDRMQEIEHVVEIISDVADQTNILALNANIEAARVDAGGDGFAVVAEEVKTLANETQEHTKEIGDLVEAIQGRTDETVSEVKRAHERIEASDERIDRALSALSDVSTSVDDAAAGINEVARANDEQASTVEEVTATVDSVRGNALEVASETDEIVEEAETQTVAIDELTAQVERLTSGDDRPAR</sequence>
<evidence type="ECO:0000256" key="2">
    <source>
        <dbReference type="ARBA" id="ARBA00029447"/>
    </source>
</evidence>
<comment type="similarity">
    <text evidence="2">Belongs to the methyl-accepting chemotaxis (MCP) protein family.</text>
</comment>
<dbReference type="RefSeq" id="WP_137275131.1">
    <property type="nucleotide sequence ID" value="NZ_QKNX01000001.1"/>
</dbReference>
<dbReference type="PROSITE" id="PS50111">
    <property type="entry name" value="CHEMOTAXIS_TRANSDUC_2"/>
    <property type="match status" value="1"/>
</dbReference>
<dbReference type="GO" id="GO:0006935">
    <property type="term" value="P:chemotaxis"/>
    <property type="evidence" value="ECO:0007669"/>
    <property type="project" value="InterPro"/>
</dbReference>
<dbReference type="EMBL" id="QKNX01000001">
    <property type="protein sequence ID" value="TKR27831.1"/>
    <property type="molecule type" value="Genomic_DNA"/>
</dbReference>
<keyword evidence="8" id="KW-1185">Reference proteome</keyword>
<dbReference type="SMART" id="SM00304">
    <property type="entry name" value="HAMP"/>
    <property type="match status" value="1"/>
</dbReference>
<dbReference type="GO" id="GO:0004888">
    <property type="term" value="F:transmembrane signaling receptor activity"/>
    <property type="evidence" value="ECO:0007669"/>
    <property type="project" value="InterPro"/>
</dbReference>
<evidence type="ECO:0000313" key="8">
    <source>
        <dbReference type="Proteomes" id="UP000308037"/>
    </source>
</evidence>
<dbReference type="SMART" id="SM00283">
    <property type="entry name" value="MA"/>
    <property type="match status" value="1"/>
</dbReference>
<comment type="caution">
    <text evidence="7">The sequence shown here is derived from an EMBL/GenBank/DDBJ whole genome shotgun (WGS) entry which is preliminary data.</text>
</comment>
<dbReference type="OrthoDB" id="116658at2157"/>
<dbReference type="AlphaFoldDB" id="A0A4U5JHN8"/>
<dbReference type="InterPro" id="IPR003660">
    <property type="entry name" value="HAMP_dom"/>
</dbReference>
<reference evidence="7 8" key="1">
    <citation type="submission" date="2019-04" db="EMBL/GenBank/DDBJ databases">
        <title>Natronomonas sp. F20-122 a newhaloarchaeon isolated from a saline saltern of Isla Bacuta, Huelva, Spain.</title>
        <authorList>
            <person name="Duran-Viseras A."/>
            <person name="Sanchez-Porro C."/>
            <person name="Ventosa A."/>
        </authorList>
    </citation>
    <scope>NUCLEOTIDE SEQUENCE [LARGE SCALE GENOMIC DNA]</scope>
    <source>
        <strain evidence="7 8">F20-122</strain>
    </source>
</reference>
<gene>
    <name evidence="7" type="ORF">DM868_01720</name>
</gene>
<dbReference type="PRINTS" id="PR00260">
    <property type="entry name" value="CHEMTRNSDUCR"/>
</dbReference>
<dbReference type="PROSITE" id="PS50885">
    <property type="entry name" value="HAMP"/>
    <property type="match status" value="1"/>
</dbReference>
<dbReference type="Proteomes" id="UP000308037">
    <property type="component" value="Unassembled WGS sequence"/>
</dbReference>
<dbReference type="Gene3D" id="1.10.287.950">
    <property type="entry name" value="Methyl-accepting chemotaxis protein"/>
    <property type="match status" value="1"/>
</dbReference>
<dbReference type="PANTHER" id="PTHR32089">
    <property type="entry name" value="METHYL-ACCEPTING CHEMOTAXIS PROTEIN MCPB"/>
    <property type="match status" value="1"/>
</dbReference>
<dbReference type="Pfam" id="PF00015">
    <property type="entry name" value="MCPsignal"/>
    <property type="match status" value="1"/>
</dbReference>
<dbReference type="SUPFAM" id="SSF58104">
    <property type="entry name" value="Methyl-accepting chemotaxis protein (MCP) signaling domain"/>
    <property type="match status" value="1"/>
</dbReference>
<evidence type="ECO:0000259" key="6">
    <source>
        <dbReference type="PROSITE" id="PS50885"/>
    </source>
</evidence>
<dbReference type="Gene3D" id="3.30.450.20">
    <property type="entry name" value="PAS domain"/>
    <property type="match status" value="1"/>
</dbReference>
<name>A0A4U5JHN8_9EURY</name>
<evidence type="ECO:0000313" key="7">
    <source>
        <dbReference type="EMBL" id="TKR27831.1"/>
    </source>
</evidence>
<dbReference type="PANTHER" id="PTHR32089:SF112">
    <property type="entry name" value="LYSOZYME-LIKE PROTEIN-RELATED"/>
    <property type="match status" value="1"/>
</dbReference>
<feature type="region of interest" description="Disordered" evidence="4">
    <location>
        <begin position="13"/>
        <end position="36"/>
    </location>
</feature>